<evidence type="ECO:0000313" key="2">
    <source>
        <dbReference type="Proteomes" id="UP001151133"/>
    </source>
</evidence>
<dbReference type="Proteomes" id="UP001151133">
    <property type="component" value="Unassembled WGS sequence"/>
</dbReference>
<keyword evidence="2" id="KW-1185">Reference proteome</keyword>
<dbReference type="EMBL" id="JAOZEV010000020">
    <property type="protein sequence ID" value="MCV9934297.1"/>
    <property type="molecule type" value="Genomic_DNA"/>
</dbReference>
<reference evidence="1" key="1">
    <citation type="submission" date="2022-10" db="EMBL/GenBank/DDBJ databases">
        <title>Two novel species of Flavobacterium.</title>
        <authorList>
            <person name="Liu Q."/>
            <person name="Xin Y.-H."/>
        </authorList>
    </citation>
    <scope>NUCLEOTIDE SEQUENCE</scope>
    <source>
        <strain evidence="1">LS1R47</strain>
    </source>
</reference>
<protein>
    <submittedName>
        <fullName evidence="1">Uncharacterized protein</fullName>
    </submittedName>
</protein>
<gene>
    <name evidence="1" type="ORF">OIU80_18620</name>
</gene>
<organism evidence="1 2">
    <name type="scientific">Flavobacterium frigoritolerans</name>
    <dbReference type="NCBI Taxonomy" id="2987686"/>
    <lineage>
        <taxon>Bacteria</taxon>
        <taxon>Pseudomonadati</taxon>
        <taxon>Bacteroidota</taxon>
        <taxon>Flavobacteriia</taxon>
        <taxon>Flavobacteriales</taxon>
        <taxon>Flavobacteriaceae</taxon>
        <taxon>Flavobacterium</taxon>
    </lineage>
</organism>
<accession>A0A9X3HMW8</accession>
<sequence>MKNQLLSLFLILGGFTAYGQVGVGTPLPNSSSQLDVVASDKGILIPRVELKATNLMNPIVNSGSLPSSLLVFNEAVAGTAPFNVEPGYYYWFDNKWNRIVVSDEITSSEGTVIFNPNTNVFTYIDQSGNPQTINIQDIVGANETLTSLDYDKDRNTLTYKAESGPDKVFNLKDLVGAATSVNNTLDGSKLTTT</sequence>
<name>A0A9X3HMW8_9FLAO</name>
<feature type="non-terminal residue" evidence="1">
    <location>
        <position position="193"/>
    </location>
</feature>
<comment type="caution">
    <text evidence="1">The sequence shown here is derived from an EMBL/GenBank/DDBJ whole genome shotgun (WGS) entry which is preliminary data.</text>
</comment>
<evidence type="ECO:0000313" key="1">
    <source>
        <dbReference type="EMBL" id="MCV9934297.1"/>
    </source>
</evidence>
<proteinExistence type="predicted"/>
<dbReference type="AlphaFoldDB" id="A0A9X3HMW8"/>